<feature type="domain" description="DUF6604" evidence="2">
    <location>
        <begin position="2"/>
        <end position="176"/>
    </location>
</feature>
<evidence type="ECO:0000256" key="1">
    <source>
        <dbReference type="SAM" id="MobiDB-lite"/>
    </source>
</evidence>
<evidence type="ECO:0000313" key="3">
    <source>
        <dbReference type="EMBL" id="TGO22477.1"/>
    </source>
</evidence>
<dbReference type="PANTHER" id="PTHR38795">
    <property type="entry name" value="DUF6604 DOMAIN-CONTAINING PROTEIN"/>
    <property type="match status" value="1"/>
</dbReference>
<proteinExistence type="predicted"/>
<name>A0A4Z1FLD2_9HELO</name>
<feature type="compositionally biased region" description="Basic residues" evidence="1">
    <location>
        <begin position="81"/>
        <end position="101"/>
    </location>
</feature>
<gene>
    <name evidence="3" type="ORF">BPAE_0167g00200</name>
</gene>
<evidence type="ECO:0000259" key="2">
    <source>
        <dbReference type="Pfam" id="PF20253"/>
    </source>
</evidence>
<feature type="region of interest" description="Disordered" evidence="1">
    <location>
        <begin position="58"/>
        <end position="101"/>
    </location>
</feature>
<sequence>MYYLHTLQRILQLFEDLFSKDPNVALDDETDRKTQIDSETTNHEGVINNQFSSLKIESTHLSSSESDSDGEKNLTGGSVRNYRKPKAKKKEGKKVKKPKSGKIRKNKIEIPIEEQTTPLEIDDSDPFDEYMRVYFILKDISSMRTYLLDQWNDYSIELLSLANVSLVTNQVMGVLQFSAKNLLSNLPSDKQSYESIASIMCPDVNKLMEKVKKAGATDFNELMHLKDKSDDSQEHNDVVTTEHSECSVDQYHRNFDHRVVDLVVLEDNNKFTLKDRIDLNRNILHELLYEVWHLKKEMTASEHRNYFEDDFTKGIKEFLTTKEMPIWLIFAAQIMCDIRFTLGKEVVHCHDEVVLFSSHILQSLYDCFTTAGIHHLHDVDIATYQLYNDLCVYNLKDWMSPSFDPPPADWEHQETHPTPISQNDHEKFSYLRRSPIMCGLLIFLFTVRYNESGVRNTAFEPSTISCIHLYNALRQESRKDLDEYPEWRDMEFLILMQSVDRLFNQSDEPSNSNDYVASFEKKIQKRGPTELGLESITVLAKFYHRSFCMLKNCDHHGLKNIFPGNQLSPRPSDDAPSNISNCIEDLNHRMKMDFLAKKSSKWTKVEYLRIATRWMEKEALFLYFDWHGINVTCMDLLMKLRAEFRSEIDRAPSEIPLIPKPSDLDKVAYILLKQLGFQRETSWDLEPAKGRGTPGDQGGEFVLGQKTSIQIFKS</sequence>
<reference evidence="3 4" key="1">
    <citation type="submission" date="2017-12" db="EMBL/GenBank/DDBJ databases">
        <title>Comparative genomics of Botrytis spp.</title>
        <authorList>
            <person name="Valero-Jimenez C.A."/>
            <person name="Tapia P."/>
            <person name="Veloso J."/>
            <person name="Silva-Moreno E."/>
            <person name="Staats M."/>
            <person name="Valdes J.H."/>
            <person name="Van Kan J.A.L."/>
        </authorList>
    </citation>
    <scope>NUCLEOTIDE SEQUENCE [LARGE SCALE GENOMIC DNA]</scope>
    <source>
        <strain evidence="3 4">Bp0003</strain>
    </source>
</reference>
<dbReference type="InterPro" id="IPR046539">
    <property type="entry name" value="DUF6604"/>
</dbReference>
<evidence type="ECO:0000313" key="4">
    <source>
        <dbReference type="Proteomes" id="UP000297910"/>
    </source>
</evidence>
<dbReference type="Proteomes" id="UP000297910">
    <property type="component" value="Unassembled WGS sequence"/>
</dbReference>
<accession>A0A4Z1FLD2</accession>
<organism evidence="3 4">
    <name type="scientific">Botrytis paeoniae</name>
    <dbReference type="NCBI Taxonomy" id="278948"/>
    <lineage>
        <taxon>Eukaryota</taxon>
        <taxon>Fungi</taxon>
        <taxon>Dikarya</taxon>
        <taxon>Ascomycota</taxon>
        <taxon>Pezizomycotina</taxon>
        <taxon>Leotiomycetes</taxon>
        <taxon>Helotiales</taxon>
        <taxon>Sclerotiniaceae</taxon>
        <taxon>Botrytis</taxon>
    </lineage>
</organism>
<protein>
    <recommendedName>
        <fullName evidence="2">DUF6604 domain-containing protein</fullName>
    </recommendedName>
</protein>
<comment type="caution">
    <text evidence="3">The sequence shown here is derived from an EMBL/GenBank/DDBJ whole genome shotgun (WGS) entry which is preliminary data.</text>
</comment>
<keyword evidence="4" id="KW-1185">Reference proteome</keyword>
<dbReference type="AlphaFoldDB" id="A0A4Z1FLD2"/>
<dbReference type="Pfam" id="PF20253">
    <property type="entry name" value="DUF6604"/>
    <property type="match status" value="1"/>
</dbReference>
<dbReference type="EMBL" id="PQXI01000167">
    <property type="protein sequence ID" value="TGO22477.1"/>
    <property type="molecule type" value="Genomic_DNA"/>
</dbReference>
<dbReference type="PANTHER" id="PTHR38795:SF1">
    <property type="entry name" value="DUF6604 DOMAIN-CONTAINING PROTEIN"/>
    <property type="match status" value="1"/>
</dbReference>